<evidence type="ECO:0000256" key="2">
    <source>
        <dbReference type="SAM" id="MobiDB-lite"/>
    </source>
</evidence>
<feature type="region of interest" description="Disordered" evidence="2">
    <location>
        <begin position="483"/>
        <end position="505"/>
    </location>
</feature>
<dbReference type="EMBL" id="CAJHUC010001523">
    <property type="protein sequence ID" value="CAD7701391.1"/>
    <property type="molecule type" value="Genomic_DNA"/>
</dbReference>
<dbReference type="InterPro" id="IPR040217">
    <property type="entry name" value="ACR1-12"/>
</dbReference>
<comment type="caution">
    <text evidence="4">The sequence shown here is derived from an EMBL/GenBank/DDBJ whole genome shotgun (WGS) entry which is preliminary data.</text>
</comment>
<feature type="domain" description="ACT" evidence="3">
    <location>
        <begin position="69"/>
        <end position="144"/>
    </location>
</feature>
<dbReference type="PANTHER" id="PTHR31096">
    <property type="entry name" value="ACT DOMAIN-CONTAINING PROTEIN ACR4-RELATED"/>
    <property type="match status" value="1"/>
</dbReference>
<keyword evidence="5" id="KW-1185">Reference proteome</keyword>
<dbReference type="InterPro" id="IPR045865">
    <property type="entry name" value="ACT-like_dom_sf"/>
</dbReference>
<evidence type="ECO:0000313" key="4">
    <source>
        <dbReference type="EMBL" id="CAD7701391.1"/>
    </source>
</evidence>
<dbReference type="Gene3D" id="3.30.70.260">
    <property type="match status" value="1"/>
</dbReference>
<sequence length="505" mass="55439">MLHTLAAAPRAPSLKPFLEYVELESRNLKDECPSAVAPDGALLEYETLELRVHPPNVEIDNEGDEGATIVTVDSVNRPGTLVQLVQCLTGLGLRISQARISSDRGWFVDDFHVTDADGGKVTDERKLSAIRKVLTVERAPLAEADSAVLELAGEDCPGLLADVHMLLAQSGFDVQSAAVWTHKQKVGFAMSVSQAGKPVDYAKLETVRQVLLTMLGGHGQGVALVHRVRGSVHLERKLHVLLLEEERKRLCLSQGCSGVYKPAPPSPRPVPGMGMRLPHRSPKHSYPEVTIKAMPRLGYWLVKVVCGDRDKLLFDIACTLADMDYDVYHGSVDCGSDGRTAYLEFYIRPRFQEVEWDEARVEILKYLLETAIQRRFPRGLKVHVQPQASQGSLGAFMQAVKEGDLCVTRAKVRRQVPGRAPGHTFYLLAADGSMPCPSQVQAACCRLGGELVLERGVDGGSSDESVGGAHREERNFCYSFQERQRSQEWEDNSSSSTASTASISL</sequence>
<evidence type="ECO:0000313" key="5">
    <source>
        <dbReference type="Proteomes" id="UP000708148"/>
    </source>
</evidence>
<keyword evidence="1" id="KW-0677">Repeat</keyword>
<dbReference type="Proteomes" id="UP000708148">
    <property type="component" value="Unassembled WGS sequence"/>
</dbReference>
<organism evidence="4 5">
    <name type="scientific">Ostreobium quekettii</name>
    <dbReference type="NCBI Taxonomy" id="121088"/>
    <lineage>
        <taxon>Eukaryota</taxon>
        <taxon>Viridiplantae</taxon>
        <taxon>Chlorophyta</taxon>
        <taxon>core chlorophytes</taxon>
        <taxon>Ulvophyceae</taxon>
        <taxon>TCBD clade</taxon>
        <taxon>Bryopsidales</taxon>
        <taxon>Ostreobineae</taxon>
        <taxon>Ostreobiaceae</taxon>
        <taxon>Ostreobium</taxon>
    </lineage>
</organism>
<dbReference type="SUPFAM" id="SSF55021">
    <property type="entry name" value="ACT-like"/>
    <property type="match status" value="2"/>
</dbReference>
<name>A0A8S1JCL3_9CHLO</name>
<accession>A0A8S1JCL3</accession>
<dbReference type="PANTHER" id="PTHR31096:SF22">
    <property type="entry name" value="ACT DOMAIN-CONTAINING PROTEIN ACR4"/>
    <property type="match status" value="1"/>
</dbReference>
<gene>
    <name evidence="4" type="ORF">OSTQU699_LOCUS6750</name>
</gene>
<reference evidence="4" key="1">
    <citation type="submission" date="2020-12" db="EMBL/GenBank/DDBJ databases">
        <authorList>
            <person name="Iha C."/>
        </authorList>
    </citation>
    <scope>NUCLEOTIDE SEQUENCE</scope>
</reference>
<evidence type="ECO:0000259" key="3">
    <source>
        <dbReference type="PROSITE" id="PS51671"/>
    </source>
</evidence>
<evidence type="ECO:0000256" key="1">
    <source>
        <dbReference type="ARBA" id="ARBA00022737"/>
    </source>
</evidence>
<dbReference type="OrthoDB" id="2019938at2759"/>
<protein>
    <recommendedName>
        <fullName evidence="3">ACT domain-containing protein</fullName>
    </recommendedName>
</protein>
<feature type="compositionally biased region" description="Low complexity" evidence="2">
    <location>
        <begin position="493"/>
        <end position="505"/>
    </location>
</feature>
<dbReference type="AlphaFoldDB" id="A0A8S1JCL3"/>
<dbReference type="PROSITE" id="PS51671">
    <property type="entry name" value="ACT"/>
    <property type="match status" value="1"/>
</dbReference>
<dbReference type="InterPro" id="IPR002912">
    <property type="entry name" value="ACT_dom"/>
</dbReference>
<proteinExistence type="predicted"/>